<dbReference type="Pfam" id="PF00239">
    <property type="entry name" value="Resolvase"/>
    <property type="match status" value="1"/>
</dbReference>
<dbReference type="STRING" id="1114924.SAMN05216258_101268"/>
<feature type="domain" description="Resolvase/invertase-type recombinase catalytic" evidence="4">
    <location>
        <begin position="1"/>
        <end position="58"/>
    </location>
</feature>
<dbReference type="InterPro" id="IPR036162">
    <property type="entry name" value="Resolvase-like_N_sf"/>
</dbReference>
<evidence type="ECO:0000313" key="7">
    <source>
        <dbReference type="Proteomes" id="UP000199377"/>
    </source>
</evidence>
<proteinExistence type="predicted"/>
<dbReference type="PROSITE" id="PS51736">
    <property type="entry name" value="RECOMBINASES_3"/>
    <property type="match status" value="1"/>
</dbReference>
<evidence type="ECO:0000313" key="6">
    <source>
        <dbReference type="EMBL" id="SFH64540.1"/>
    </source>
</evidence>
<dbReference type="InterPro" id="IPR038109">
    <property type="entry name" value="DNA_bind_recomb_sf"/>
</dbReference>
<dbReference type="InterPro" id="IPR050639">
    <property type="entry name" value="SSR_resolvase"/>
</dbReference>
<dbReference type="EMBL" id="FOQH01000001">
    <property type="protein sequence ID" value="SFH64540.1"/>
    <property type="molecule type" value="Genomic_DNA"/>
</dbReference>
<feature type="region of interest" description="Disordered" evidence="3">
    <location>
        <begin position="419"/>
        <end position="468"/>
    </location>
</feature>
<evidence type="ECO:0000259" key="4">
    <source>
        <dbReference type="PROSITE" id="PS51736"/>
    </source>
</evidence>
<dbReference type="PROSITE" id="PS51737">
    <property type="entry name" value="RECOMBINASE_DNA_BIND"/>
    <property type="match status" value="1"/>
</dbReference>
<sequence>MEIFDAAGVSFVSVTQAFNTTSSMGRLTLNVLLSFAQFEREVTAERIRDKIAASKRKGMWMAGLPPLGYDVKDRALVVNEAEAETVRMIFRRYLNLGCVRALKAELDATGVVSKRRANGSGGKSISRGALYELLRNPVYIGETRHKGERHPGMHEAILDRDAWDAVQDALDDNGGGKRSGACRASARALDGMLFDAQGRAMKPTHASRPVKAGQGVVRKRYWYYASRPDGDAPAMRMPAVALEGFVLRTLKAHLGDADRLAADLHRAGVPPTGIAEALKRATTLAGEPDDRIAPLIDLVERIDLGRKVLAITIRLTTLVDESDRDAWGESIRIEAPLQTRQAGRAKPIVIGLDRRERKPDAELIAMVADARRWAGELLADAVASVGEIERREGGRKGSVNRILPLAFLAPDIAEAIQNGGQPDDLTAGGAAAAAGPPARLDGAVARPGLRASPDPTGRAARRRPQDLT</sequence>
<dbReference type="GO" id="GO:0003677">
    <property type="term" value="F:DNA binding"/>
    <property type="evidence" value="ECO:0007669"/>
    <property type="project" value="UniProtKB-KW"/>
</dbReference>
<reference evidence="6 7" key="1">
    <citation type="submission" date="2016-10" db="EMBL/GenBank/DDBJ databases">
        <authorList>
            <person name="de Groot N.N."/>
        </authorList>
    </citation>
    <scope>NUCLEOTIDE SEQUENCE [LARGE SCALE GENOMIC DNA]</scope>
    <source>
        <strain evidence="6 7">CGMCC 1.11030</strain>
    </source>
</reference>
<dbReference type="Proteomes" id="UP000199377">
    <property type="component" value="Unassembled WGS sequence"/>
</dbReference>
<keyword evidence="2" id="KW-0233">DNA recombination</keyword>
<organism evidence="6 7">
    <name type="scientific">Albimonas pacifica</name>
    <dbReference type="NCBI Taxonomy" id="1114924"/>
    <lineage>
        <taxon>Bacteria</taxon>
        <taxon>Pseudomonadati</taxon>
        <taxon>Pseudomonadota</taxon>
        <taxon>Alphaproteobacteria</taxon>
        <taxon>Rhodobacterales</taxon>
        <taxon>Paracoccaceae</taxon>
        <taxon>Albimonas</taxon>
    </lineage>
</organism>
<keyword evidence="1" id="KW-0238">DNA-binding</keyword>
<dbReference type="GO" id="GO:0000150">
    <property type="term" value="F:DNA strand exchange activity"/>
    <property type="evidence" value="ECO:0007669"/>
    <property type="project" value="InterPro"/>
</dbReference>
<dbReference type="Gene3D" id="3.90.1750.20">
    <property type="entry name" value="Putative Large Serine Recombinase, Chain B, Domain 2"/>
    <property type="match status" value="1"/>
</dbReference>
<dbReference type="Pfam" id="PF07508">
    <property type="entry name" value="Recombinase"/>
    <property type="match status" value="1"/>
</dbReference>
<dbReference type="Gene3D" id="3.40.50.1390">
    <property type="entry name" value="Resolvase, N-terminal catalytic domain"/>
    <property type="match status" value="1"/>
</dbReference>
<evidence type="ECO:0000256" key="1">
    <source>
        <dbReference type="ARBA" id="ARBA00023125"/>
    </source>
</evidence>
<dbReference type="InterPro" id="IPR006119">
    <property type="entry name" value="Resolv_N"/>
</dbReference>
<evidence type="ECO:0000259" key="5">
    <source>
        <dbReference type="PROSITE" id="PS51737"/>
    </source>
</evidence>
<evidence type="ECO:0000256" key="2">
    <source>
        <dbReference type="ARBA" id="ARBA00023172"/>
    </source>
</evidence>
<name>A0A1I3BQT7_9RHOB</name>
<dbReference type="InterPro" id="IPR011109">
    <property type="entry name" value="DNA_bind_recombinase_dom"/>
</dbReference>
<dbReference type="PANTHER" id="PTHR30461:SF2">
    <property type="entry name" value="SERINE RECOMBINASE PINE-RELATED"/>
    <property type="match status" value="1"/>
</dbReference>
<dbReference type="PANTHER" id="PTHR30461">
    <property type="entry name" value="DNA-INVERTASE FROM LAMBDOID PROPHAGE"/>
    <property type="match status" value="1"/>
</dbReference>
<protein>
    <submittedName>
        <fullName evidence="6">Resolvase, N terminal domain</fullName>
    </submittedName>
</protein>
<feature type="compositionally biased region" description="Low complexity" evidence="3">
    <location>
        <begin position="427"/>
        <end position="438"/>
    </location>
</feature>
<dbReference type="AlphaFoldDB" id="A0A1I3BQT7"/>
<evidence type="ECO:0000256" key="3">
    <source>
        <dbReference type="SAM" id="MobiDB-lite"/>
    </source>
</evidence>
<dbReference type="SUPFAM" id="SSF53041">
    <property type="entry name" value="Resolvase-like"/>
    <property type="match status" value="1"/>
</dbReference>
<gene>
    <name evidence="6" type="ORF">SAMN05216258_101268</name>
</gene>
<feature type="domain" description="Recombinase" evidence="5">
    <location>
        <begin position="66"/>
        <end position="176"/>
    </location>
</feature>
<keyword evidence="7" id="KW-1185">Reference proteome</keyword>
<accession>A0A1I3BQT7</accession>